<name>A0A3B0TW47_9ZZZZ</name>
<reference evidence="1" key="1">
    <citation type="submission" date="2018-06" db="EMBL/GenBank/DDBJ databases">
        <authorList>
            <person name="Zhirakovskaya E."/>
        </authorList>
    </citation>
    <scope>NUCLEOTIDE SEQUENCE</scope>
</reference>
<dbReference type="AlphaFoldDB" id="A0A3B0TW47"/>
<dbReference type="EMBL" id="UOEQ01000099">
    <property type="protein sequence ID" value="VAW16379.1"/>
    <property type="molecule type" value="Genomic_DNA"/>
</dbReference>
<feature type="non-terminal residue" evidence="1">
    <location>
        <position position="84"/>
    </location>
</feature>
<evidence type="ECO:0000313" key="1">
    <source>
        <dbReference type="EMBL" id="VAW16379.1"/>
    </source>
</evidence>
<gene>
    <name evidence="1" type="ORF">MNBD_ALPHA11-344</name>
</gene>
<proteinExistence type="predicted"/>
<protein>
    <submittedName>
        <fullName evidence="1">Uncharacterized protein</fullName>
    </submittedName>
</protein>
<sequence>MPPSHDNSRKRFTRLAYGVAAILFISGCASNRVTRPCIDVTSPNCSDIQAGELSSASPYLAVQDQNNDLGSFSASANTNTGSKM</sequence>
<organism evidence="1">
    <name type="scientific">hydrothermal vent metagenome</name>
    <dbReference type="NCBI Taxonomy" id="652676"/>
    <lineage>
        <taxon>unclassified sequences</taxon>
        <taxon>metagenomes</taxon>
        <taxon>ecological metagenomes</taxon>
    </lineage>
</organism>
<accession>A0A3B0TW47</accession>